<feature type="transmembrane region" description="Helical" evidence="8">
    <location>
        <begin position="121"/>
        <end position="144"/>
    </location>
</feature>
<evidence type="ECO:0000256" key="8">
    <source>
        <dbReference type="RuleBase" id="RU363032"/>
    </source>
</evidence>
<evidence type="ECO:0000256" key="6">
    <source>
        <dbReference type="ARBA" id="ARBA00022989"/>
    </source>
</evidence>
<keyword evidence="7 8" id="KW-0472">Membrane</keyword>
<keyword evidence="4" id="KW-0997">Cell inner membrane</keyword>
<dbReference type="PANTHER" id="PTHR43357:SF4">
    <property type="entry name" value="INNER MEMBRANE ABC TRANSPORTER PERMEASE PROTEIN YDCV"/>
    <property type="match status" value="1"/>
</dbReference>
<comment type="subcellular location">
    <subcellularLocation>
        <location evidence="1">Cell inner membrane</location>
        <topology evidence="1">Multi-pass membrane protein</topology>
    </subcellularLocation>
    <subcellularLocation>
        <location evidence="8">Cell membrane</location>
        <topology evidence="8">Multi-pass membrane protein</topology>
    </subcellularLocation>
</comment>
<dbReference type="PANTHER" id="PTHR43357">
    <property type="entry name" value="INNER MEMBRANE ABC TRANSPORTER PERMEASE PROTEIN YDCV"/>
    <property type="match status" value="1"/>
</dbReference>
<organism evidence="11 12">
    <name type="scientific">Streptomyces endocoffeicus</name>
    <dbReference type="NCBI Taxonomy" id="2898945"/>
    <lineage>
        <taxon>Bacteria</taxon>
        <taxon>Bacillati</taxon>
        <taxon>Actinomycetota</taxon>
        <taxon>Actinomycetes</taxon>
        <taxon>Kitasatosporales</taxon>
        <taxon>Streptomycetaceae</taxon>
        <taxon>Streptomyces</taxon>
    </lineage>
</organism>
<name>A0ABS1Q1S9_9ACTN</name>
<feature type="transmembrane region" description="Helical" evidence="8">
    <location>
        <begin position="206"/>
        <end position="228"/>
    </location>
</feature>
<feature type="transmembrane region" description="Helical" evidence="8">
    <location>
        <begin position="88"/>
        <end position="109"/>
    </location>
</feature>
<evidence type="ECO:0000256" key="3">
    <source>
        <dbReference type="ARBA" id="ARBA00022475"/>
    </source>
</evidence>
<comment type="caution">
    <text evidence="11">The sequence shown here is derived from an EMBL/GenBank/DDBJ whole genome shotgun (WGS) entry which is preliminary data.</text>
</comment>
<evidence type="ECO:0000256" key="5">
    <source>
        <dbReference type="ARBA" id="ARBA00022692"/>
    </source>
</evidence>
<dbReference type="SUPFAM" id="SSF161098">
    <property type="entry name" value="MetI-like"/>
    <property type="match status" value="1"/>
</dbReference>
<dbReference type="InterPro" id="IPR000515">
    <property type="entry name" value="MetI-like"/>
</dbReference>
<feature type="transmembrane region" description="Helical" evidence="8">
    <location>
        <begin position="150"/>
        <end position="167"/>
    </location>
</feature>
<keyword evidence="5 8" id="KW-0812">Transmembrane</keyword>
<gene>
    <name evidence="11" type="ORF">JK364_40600</name>
</gene>
<feature type="region of interest" description="Disordered" evidence="9">
    <location>
        <begin position="1"/>
        <end position="22"/>
    </location>
</feature>
<evidence type="ECO:0000313" key="11">
    <source>
        <dbReference type="EMBL" id="MBL1118625.1"/>
    </source>
</evidence>
<dbReference type="InterPro" id="IPR035906">
    <property type="entry name" value="MetI-like_sf"/>
</dbReference>
<evidence type="ECO:0000313" key="12">
    <source>
        <dbReference type="Proteomes" id="UP000621510"/>
    </source>
</evidence>
<sequence>MAAVNTSVPDGRARPPRLSAASRTARTSPVRALRWVVLILIGGYLLLPLLAMVEFSTRGTATGRSLDAWREIGSNADLLGAITDSLQLSALTVVAMLVLLVPTMTWVHLRVPRMRRLVEFACLLPLTIPAIVLVAGIGPIYLWVNYLLGDSPLTLTFVYVILVLPYAHRAIDGGLGSVDIVTLAEAARSLGASWPRVLVSIVLPNIRGAVISASIISVALVLGEFTVASLLNFDTLQVVINLLGKRDAAVSVAVSAAALLFAFVLLYALAQLASRRPTTLAADATEEGPTP</sequence>
<dbReference type="CDD" id="cd06261">
    <property type="entry name" value="TM_PBP2"/>
    <property type="match status" value="1"/>
</dbReference>
<evidence type="ECO:0000259" key="10">
    <source>
        <dbReference type="PROSITE" id="PS50928"/>
    </source>
</evidence>
<feature type="transmembrane region" description="Helical" evidence="8">
    <location>
        <begin position="248"/>
        <end position="270"/>
    </location>
</feature>
<dbReference type="EMBL" id="JAERRG010000024">
    <property type="protein sequence ID" value="MBL1118625.1"/>
    <property type="molecule type" value="Genomic_DNA"/>
</dbReference>
<evidence type="ECO:0000256" key="1">
    <source>
        <dbReference type="ARBA" id="ARBA00004429"/>
    </source>
</evidence>
<proteinExistence type="inferred from homology"/>
<evidence type="ECO:0000256" key="7">
    <source>
        <dbReference type="ARBA" id="ARBA00023136"/>
    </source>
</evidence>
<protein>
    <submittedName>
        <fullName evidence="11">ABC transporter permease subunit</fullName>
    </submittedName>
</protein>
<dbReference type="Pfam" id="PF00528">
    <property type="entry name" value="BPD_transp_1"/>
    <property type="match status" value="1"/>
</dbReference>
<keyword evidence="2 8" id="KW-0813">Transport</keyword>
<comment type="similarity">
    <text evidence="8">Belongs to the binding-protein-dependent transport system permease family.</text>
</comment>
<accession>A0ABS1Q1S9</accession>
<dbReference type="Proteomes" id="UP000621510">
    <property type="component" value="Unassembled WGS sequence"/>
</dbReference>
<reference evidence="11 12" key="1">
    <citation type="submission" date="2021-01" db="EMBL/GenBank/DDBJ databases">
        <title>WGS of actinomycetes isolated from Thailand.</title>
        <authorList>
            <person name="Thawai C."/>
        </authorList>
    </citation>
    <scope>NUCLEOTIDE SEQUENCE [LARGE SCALE GENOMIC DNA]</scope>
    <source>
        <strain evidence="11 12">CA3R110</strain>
    </source>
</reference>
<feature type="transmembrane region" description="Helical" evidence="8">
    <location>
        <begin position="32"/>
        <end position="53"/>
    </location>
</feature>
<keyword evidence="6 8" id="KW-1133">Transmembrane helix</keyword>
<evidence type="ECO:0000256" key="4">
    <source>
        <dbReference type="ARBA" id="ARBA00022519"/>
    </source>
</evidence>
<keyword evidence="12" id="KW-1185">Reference proteome</keyword>
<dbReference type="PROSITE" id="PS50928">
    <property type="entry name" value="ABC_TM1"/>
    <property type="match status" value="1"/>
</dbReference>
<dbReference type="Gene3D" id="1.10.3720.10">
    <property type="entry name" value="MetI-like"/>
    <property type="match status" value="1"/>
</dbReference>
<keyword evidence="3" id="KW-1003">Cell membrane</keyword>
<evidence type="ECO:0000256" key="9">
    <source>
        <dbReference type="SAM" id="MobiDB-lite"/>
    </source>
</evidence>
<feature type="domain" description="ABC transmembrane type-1" evidence="10">
    <location>
        <begin position="82"/>
        <end position="271"/>
    </location>
</feature>
<evidence type="ECO:0000256" key="2">
    <source>
        <dbReference type="ARBA" id="ARBA00022448"/>
    </source>
</evidence>
<dbReference type="RefSeq" id="WP_201856440.1">
    <property type="nucleotide sequence ID" value="NZ_JAERRG010000024.1"/>
</dbReference>